<dbReference type="Pfam" id="PF01975">
    <property type="entry name" value="SurE"/>
    <property type="match status" value="1"/>
</dbReference>
<keyword evidence="3" id="KW-0378">Hydrolase</keyword>
<dbReference type="InterPro" id="IPR030048">
    <property type="entry name" value="SurE"/>
</dbReference>
<gene>
    <name evidence="5" type="ORF">CTI12_AA584910</name>
</gene>
<dbReference type="AlphaFoldDB" id="A0A2U1KMQ5"/>
<keyword evidence="2" id="KW-0479">Metal-binding</keyword>
<dbReference type="PANTHER" id="PTHR30457">
    <property type="entry name" value="5'-NUCLEOTIDASE SURE"/>
    <property type="match status" value="1"/>
</dbReference>
<dbReference type="InterPro" id="IPR002828">
    <property type="entry name" value="SurE-like_Pase/nucleotidase"/>
</dbReference>
<organism evidence="5 6">
    <name type="scientific">Artemisia annua</name>
    <name type="common">Sweet wormwood</name>
    <dbReference type="NCBI Taxonomy" id="35608"/>
    <lineage>
        <taxon>Eukaryota</taxon>
        <taxon>Viridiplantae</taxon>
        <taxon>Streptophyta</taxon>
        <taxon>Embryophyta</taxon>
        <taxon>Tracheophyta</taxon>
        <taxon>Spermatophyta</taxon>
        <taxon>Magnoliopsida</taxon>
        <taxon>eudicotyledons</taxon>
        <taxon>Gunneridae</taxon>
        <taxon>Pentapetalae</taxon>
        <taxon>asterids</taxon>
        <taxon>campanulids</taxon>
        <taxon>Asterales</taxon>
        <taxon>Asteraceae</taxon>
        <taxon>Asteroideae</taxon>
        <taxon>Anthemideae</taxon>
        <taxon>Artemisiinae</taxon>
        <taxon>Artemisia</taxon>
    </lineage>
</organism>
<evidence type="ECO:0000313" key="6">
    <source>
        <dbReference type="Proteomes" id="UP000245207"/>
    </source>
</evidence>
<proteinExistence type="inferred from homology"/>
<sequence length="102" mass="10844">MAGGDDDRPTIMVTNDDGIEAPGLQALVRVLVSTNRYRVWVSAPHSEKSAVSHSITWSHDLTAKRTQITGATAFSVSGTPADCTSLGISKALFPSEPDLVDF</sequence>
<dbReference type="SUPFAM" id="SSF64167">
    <property type="entry name" value="SurE-like"/>
    <property type="match status" value="1"/>
</dbReference>
<dbReference type="OrthoDB" id="202825at2759"/>
<dbReference type="Gene3D" id="3.40.1210.10">
    <property type="entry name" value="Survival protein SurE-like phosphatase/nucleotidase"/>
    <property type="match status" value="1"/>
</dbReference>
<dbReference type="PANTHER" id="PTHR30457:SF0">
    <property type="entry name" value="PHOSPHATASE, PUTATIVE (AFU_ORTHOLOGUE AFUA_4G01070)-RELATED"/>
    <property type="match status" value="1"/>
</dbReference>
<accession>A0A2U1KMQ5</accession>
<dbReference type="EMBL" id="PKPP01016035">
    <property type="protein sequence ID" value="PWA38065.1"/>
    <property type="molecule type" value="Genomic_DNA"/>
</dbReference>
<keyword evidence="6" id="KW-1185">Reference proteome</keyword>
<comment type="caution">
    <text evidence="5">The sequence shown here is derived from an EMBL/GenBank/DDBJ whole genome shotgun (WGS) entry which is preliminary data.</text>
</comment>
<evidence type="ECO:0000259" key="4">
    <source>
        <dbReference type="Pfam" id="PF01975"/>
    </source>
</evidence>
<dbReference type="STRING" id="35608.A0A2U1KMQ5"/>
<evidence type="ECO:0000313" key="5">
    <source>
        <dbReference type="EMBL" id="PWA38065.1"/>
    </source>
</evidence>
<reference evidence="5 6" key="1">
    <citation type="journal article" date="2018" name="Mol. Plant">
        <title>The genome of Artemisia annua provides insight into the evolution of Asteraceae family and artemisinin biosynthesis.</title>
        <authorList>
            <person name="Shen Q."/>
            <person name="Zhang L."/>
            <person name="Liao Z."/>
            <person name="Wang S."/>
            <person name="Yan T."/>
            <person name="Shi P."/>
            <person name="Liu M."/>
            <person name="Fu X."/>
            <person name="Pan Q."/>
            <person name="Wang Y."/>
            <person name="Lv Z."/>
            <person name="Lu X."/>
            <person name="Zhang F."/>
            <person name="Jiang W."/>
            <person name="Ma Y."/>
            <person name="Chen M."/>
            <person name="Hao X."/>
            <person name="Li L."/>
            <person name="Tang Y."/>
            <person name="Lv G."/>
            <person name="Zhou Y."/>
            <person name="Sun X."/>
            <person name="Brodelius P.E."/>
            <person name="Rose J.K.C."/>
            <person name="Tang K."/>
        </authorList>
    </citation>
    <scope>NUCLEOTIDE SEQUENCE [LARGE SCALE GENOMIC DNA]</scope>
    <source>
        <strain evidence="6">cv. Huhao1</strain>
        <tissue evidence="5">Leaf</tissue>
    </source>
</reference>
<evidence type="ECO:0000256" key="3">
    <source>
        <dbReference type="ARBA" id="ARBA00022801"/>
    </source>
</evidence>
<protein>
    <submittedName>
        <fullName evidence="5">Survival protein SurE-like phosphatase/nucleotidase</fullName>
    </submittedName>
</protein>
<dbReference type="GO" id="GO:0008252">
    <property type="term" value="F:nucleotidase activity"/>
    <property type="evidence" value="ECO:0007669"/>
    <property type="project" value="InterPro"/>
</dbReference>
<evidence type="ECO:0000256" key="1">
    <source>
        <dbReference type="ARBA" id="ARBA00011062"/>
    </source>
</evidence>
<dbReference type="Proteomes" id="UP000245207">
    <property type="component" value="Unassembled WGS sequence"/>
</dbReference>
<name>A0A2U1KMQ5_ARTAN</name>
<dbReference type="GO" id="GO:0005829">
    <property type="term" value="C:cytosol"/>
    <property type="evidence" value="ECO:0007669"/>
    <property type="project" value="TreeGrafter"/>
</dbReference>
<evidence type="ECO:0000256" key="2">
    <source>
        <dbReference type="ARBA" id="ARBA00022723"/>
    </source>
</evidence>
<comment type="similarity">
    <text evidence="1">Belongs to the SurE nucleotidase family.</text>
</comment>
<dbReference type="GO" id="GO:0046872">
    <property type="term" value="F:metal ion binding"/>
    <property type="evidence" value="ECO:0007669"/>
    <property type="project" value="UniProtKB-KW"/>
</dbReference>
<feature type="domain" description="Survival protein SurE-like phosphatase/nucleotidase" evidence="4">
    <location>
        <begin position="11"/>
        <end position="100"/>
    </location>
</feature>
<dbReference type="InterPro" id="IPR036523">
    <property type="entry name" value="SurE-like_sf"/>
</dbReference>